<dbReference type="GO" id="GO:0005227">
    <property type="term" value="F:calcium-activated cation channel activity"/>
    <property type="evidence" value="ECO:0007669"/>
    <property type="project" value="InterPro"/>
</dbReference>
<feature type="region of interest" description="Disordered" evidence="1">
    <location>
        <begin position="835"/>
        <end position="860"/>
    </location>
</feature>
<feature type="compositionally biased region" description="Gly residues" evidence="1">
    <location>
        <begin position="835"/>
        <end position="854"/>
    </location>
</feature>
<dbReference type="PROSITE" id="PS01159">
    <property type="entry name" value="WW_DOMAIN_1"/>
    <property type="match status" value="1"/>
</dbReference>
<feature type="region of interest" description="Disordered" evidence="1">
    <location>
        <begin position="1"/>
        <end position="35"/>
    </location>
</feature>
<keyword evidence="2" id="KW-0812">Transmembrane</keyword>
<dbReference type="EMBL" id="BRXX01000087">
    <property type="protein sequence ID" value="GMH88902.1"/>
    <property type="molecule type" value="Genomic_DNA"/>
</dbReference>
<dbReference type="PANTHER" id="PTHR13018:SF135">
    <property type="entry name" value="CSC1_OSCA1-LIKE 7TM REGION DOMAIN-CONTAINING PROTEIN"/>
    <property type="match status" value="1"/>
</dbReference>
<dbReference type="InterPro" id="IPR001202">
    <property type="entry name" value="WW_dom"/>
</dbReference>
<evidence type="ECO:0000256" key="1">
    <source>
        <dbReference type="SAM" id="MobiDB-lite"/>
    </source>
</evidence>
<dbReference type="CDD" id="cd00201">
    <property type="entry name" value="WW"/>
    <property type="match status" value="2"/>
</dbReference>
<dbReference type="Pfam" id="PF00397">
    <property type="entry name" value="WW"/>
    <property type="match status" value="2"/>
</dbReference>
<reference evidence="5" key="1">
    <citation type="journal article" date="2023" name="Commun. Biol.">
        <title>Genome analysis of Parmales, the sister group of diatoms, reveals the evolutionary specialization of diatoms from phago-mixotrophs to photoautotrophs.</title>
        <authorList>
            <person name="Ban H."/>
            <person name="Sato S."/>
            <person name="Yoshikawa S."/>
            <person name="Yamada K."/>
            <person name="Nakamura Y."/>
            <person name="Ichinomiya M."/>
            <person name="Sato N."/>
            <person name="Blanc-Mathieu R."/>
            <person name="Endo H."/>
            <person name="Kuwata A."/>
            <person name="Ogata H."/>
        </authorList>
    </citation>
    <scope>NUCLEOTIDE SEQUENCE [LARGE SCALE GENOMIC DNA]</scope>
    <source>
        <strain evidence="5">NIES 3699</strain>
    </source>
</reference>
<proteinExistence type="predicted"/>
<dbReference type="SMART" id="SM00456">
    <property type="entry name" value="WW"/>
    <property type="match status" value="2"/>
</dbReference>
<feature type="domain" description="WW" evidence="3">
    <location>
        <begin position="974"/>
        <end position="1007"/>
    </location>
</feature>
<keyword evidence="2" id="KW-0472">Membrane</keyword>
<keyword evidence="5" id="KW-1185">Reference proteome</keyword>
<protein>
    <recommendedName>
        <fullName evidence="3">WW domain-containing protein</fullName>
    </recommendedName>
</protein>
<evidence type="ECO:0000256" key="2">
    <source>
        <dbReference type="SAM" id="Phobius"/>
    </source>
</evidence>
<evidence type="ECO:0000313" key="5">
    <source>
        <dbReference type="Proteomes" id="UP001165160"/>
    </source>
</evidence>
<accession>A0A9W7BEE3</accession>
<feature type="transmembrane region" description="Helical" evidence="2">
    <location>
        <begin position="670"/>
        <end position="690"/>
    </location>
</feature>
<name>A0A9W7BEE3_9STRA</name>
<dbReference type="GO" id="GO:0005886">
    <property type="term" value="C:plasma membrane"/>
    <property type="evidence" value="ECO:0007669"/>
    <property type="project" value="TreeGrafter"/>
</dbReference>
<dbReference type="InterPro" id="IPR045122">
    <property type="entry name" value="Csc1-like"/>
</dbReference>
<keyword evidence="2" id="KW-1133">Transmembrane helix</keyword>
<dbReference type="SUPFAM" id="SSF51045">
    <property type="entry name" value="WW domain"/>
    <property type="match status" value="2"/>
</dbReference>
<dbReference type="Proteomes" id="UP001165160">
    <property type="component" value="Unassembled WGS sequence"/>
</dbReference>
<evidence type="ECO:0000313" key="4">
    <source>
        <dbReference type="EMBL" id="GMH88902.1"/>
    </source>
</evidence>
<dbReference type="AlphaFoldDB" id="A0A9W7BEE3"/>
<dbReference type="PROSITE" id="PS50020">
    <property type="entry name" value="WW_DOMAIN_2"/>
    <property type="match status" value="2"/>
</dbReference>
<sequence length="1007" mass="111258">MSTEGLGPPPEDQERSSEISFVPVDTSAPPPSYEPPSIAKAWKFYHENLPKRIKVSKSSGPGVGCGGMLQMGAGNQSAQQSSKGTGYRLARPGEIQDPVSGEPARPYEICGSYKELDEFGIGISLYFRQLLLLFVVVGGCACVNLNTIATNSEFNPENTTSTLVGSVYGLGRDNLTFANQGQADIITCLVLGAFVFALKYFESKNIEQIDLAQQTPQDYAVRVTRVPEHMKNPDSYYHFFKKWGDVVFVSVALDNGPLLKKLADSRELDEEIAAVEATNASMVAAGKEVGEASKKKLGDMNNKKAELTLEVQSLTKPTYHAKAVYVIFNKESDQRACLRDCATGILEEQFNMQCFSMNDNSTMEGQVLRVDEPVEPSEVIYENLHLSFVDYWGGLFKSYAITAGILGVSFAILNALSVSVSDNEDGTEVAESSTGYASAIFVSLLNGMLPWTLKKLTLMMEVHVDEGDVQTSILRKLMIARCLNTAVLMYVVTDFDAQFSSANLSQVQSILIADCFTTPVIRCLNIYEHVMHYVVAPTKPTQSQMNVLFQGAYWNLAERYTDMIKTLFVGLFYSTIIPSSLFITSAAMLVTYIVDRYCLLRMWSRPPMYDESLATASRKMMVVSVWVHVVMARVFFSNWPYRNPAEKPDCNLFTCTDTANVWTDEQKRIVGVYEGVGIMIFVFGFWILFFRKITSACKSLCCQSVDEVGKASNVEYRNLTGVSAYVPNLKRDSLINPLFACDVSMVNPIYLPCRKVTLDGQTLDPSSLSLNSDQDMPLADAGQRVNFFGSCKYYAQQSVLSGQQQPQQVQAAPLPQQQMMRPAQPVAVQMSPTNHGGGTGGSGVGGFFTPGQQGGNPYRQQQGHMQMHQVQQVQQVQVQQVQVQQVQVQQVQVQQVQVQMPGVAVAMAVPQAGAAGGQFQPLPAGWEMKMTAQGQPYYVNHNTQTTQWTRPVYRAAAAPQRPGMAGMRQQSQGIVLPRGWELKRAPDGRPYYVDHNTGTTHWTPPQL</sequence>
<dbReference type="PANTHER" id="PTHR13018">
    <property type="entry name" value="PROBABLE MEMBRANE PROTEIN DUF221-RELATED"/>
    <property type="match status" value="1"/>
</dbReference>
<gene>
    <name evidence="4" type="ORF">TrVE_jg4088</name>
</gene>
<evidence type="ECO:0000259" key="3">
    <source>
        <dbReference type="PROSITE" id="PS50020"/>
    </source>
</evidence>
<dbReference type="Gene3D" id="2.20.70.10">
    <property type="match status" value="2"/>
</dbReference>
<organism evidence="4 5">
    <name type="scientific">Triparma verrucosa</name>
    <dbReference type="NCBI Taxonomy" id="1606542"/>
    <lineage>
        <taxon>Eukaryota</taxon>
        <taxon>Sar</taxon>
        <taxon>Stramenopiles</taxon>
        <taxon>Ochrophyta</taxon>
        <taxon>Bolidophyceae</taxon>
        <taxon>Parmales</taxon>
        <taxon>Triparmaceae</taxon>
        <taxon>Triparma</taxon>
    </lineage>
</organism>
<comment type="caution">
    <text evidence="4">The sequence shown here is derived from an EMBL/GenBank/DDBJ whole genome shotgun (WGS) entry which is preliminary data.</text>
</comment>
<feature type="domain" description="WW" evidence="3">
    <location>
        <begin position="920"/>
        <end position="953"/>
    </location>
</feature>
<dbReference type="InterPro" id="IPR036020">
    <property type="entry name" value="WW_dom_sf"/>
</dbReference>
<feature type="transmembrane region" description="Helical" evidence="2">
    <location>
        <begin position="571"/>
        <end position="595"/>
    </location>
</feature>